<organism evidence="1 2">
    <name type="scientific">Amblyomma americanum</name>
    <name type="common">Lone star tick</name>
    <dbReference type="NCBI Taxonomy" id="6943"/>
    <lineage>
        <taxon>Eukaryota</taxon>
        <taxon>Metazoa</taxon>
        <taxon>Ecdysozoa</taxon>
        <taxon>Arthropoda</taxon>
        <taxon>Chelicerata</taxon>
        <taxon>Arachnida</taxon>
        <taxon>Acari</taxon>
        <taxon>Parasitiformes</taxon>
        <taxon>Ixodida</taxon>
        <taxon>Ixodoidea</taxon>
        <taxon>Ixodidae</taxon>
        <taxon>Amblyomminae</taxon>
        <taxon>Amblyomma</taxon>
    </lineage>
</organism>
<dbReference type="Proteomes" id="UP001321473">
    <property type="component" value="Unassembled WGS sequence"/>
</dbReference>
<gene>
    <name evidence="1" type="ORF">V5799_011144</name>
</gene>
<name>A0AAQ4EIR4_AMBAM</name>
<reference evidence="1 2" key="1">
    <citation type="journal article" date="2023" name="Arcadia Sci">
        <title>De novo assembly of a long-read Amblyomma americanum tick genome.</title>
        <authorList>
            <person name="Chou S."/>
            <person name="Poskanzer K.E."/>
            <person name="Rollins M."/>
            <person name="Thuy-Boun P.S."/>
        </authorList>
    </citation>
    <scope>NUCLEOTIDE SEQUENCE [LARGE SCALE GENOMIC DNA]</scope>
    <source>
        <strain evidence="1">F_SG_1</strain>
        <tissue evidence="1">Salivary glands</tissue>
    </source>
</reference>
<evidence type="ECO:0000313" key="2">
    <source>
        <dbReference type="Proteomes" id="UP001321473"/>
    </source>
</evidence>
<sequence length="74" mass="8238">MAELTLKWQANPNISCGTACVLPDRETTTYNNTYTRTVTQCFPVGTTTNHLRACGVPPYSVSSTYRHETINARI</sequence>
<dbReference type="AlphaFoldDB" id="A0AAQ4EIR4"/>
<comment type="caution">
    <text evidence="1">The sequence shown here is derived from an EMBL/GenBank/DDBJ whole genome shotgun (WGS) entry which is preliminary data.</text>
</comment>
<dbReference type="EMBL" id="JARKHS020015550">
    <property type="protein sequence ID" value="KAK8774323.1"/>
    <property type="molecule type" value="Genomic_DNA"/>
</dbReference>
<accession>A0AAQ4EIR4</accession>
<keyword evidence="2" id="KW-1185">Reference proteome</keyword>
<evidence type="ECO:0000313" key="1">
    <source>
        <dbReference type="EMBL" id="KAK8774323.1"/>
    </source>
</evidence>
<proteinExistence type="predicted"/>
<protein>
    <submittedName>
        <fullName evidence="1">Uncharacterized protein</fullName>
    </submittedName>
</protein>